<evidence type="ECO:0008006" key="4">
    <source>
        <dbReference type="Google" id="ProtNLM"/>
    </source>
</evidence>
<accession>A0A6N1WY48</accession>
<reference evidence="2 3" key="1">
    <citation type="submission" date="2020-06" db="EMBL/GenBank/DDBJ databases">
        <title>Acidovorax antarctica sp. nov., isolated from Corinth ice sheet soil, Antarctic Fields Peninsula.</title>
        <authorList>
            <person name="Xu Q."/>
            <person name="Peng F."/>
        </authorList>
    </citation>
    <scope>NUCLEOTIDE SEQUENCE [LARGE SCALE GENOMIC DNA]</scope>
    <source>
        <strain evidence="2 3">16-35-5</strain>
    </source>
</reference>
<sequence>MPQMQTTGRGWIHSCLSLLALGMASCAVVPPPGEAGQGVAGEIASVASPGGDIAQVLSLPECRSLAGQRARLQKVHADLAREGMALRVLGCPELPVAGKPGTGKPVLALAVVVVDGERAADSVRGPLADGELLDMGSAAPAAGAAGMQRVGTASLAQPPDDALSPDVLFNREWLRKRLAGQGLRPVGNTWWAFAPR</sequence>
<gene>
    <name evidence="2" type="ORF">HUK68_03175</name>
</gene>
<dbReference type="EMBL" id="CP054840">
    <property type="protein sequence ID" value="QKV51981.1"/>
    <property type="molecule type" value="Genomic_DNA"/>
</dbReference>
<keyword evidence="3" id="KW-1185">Reference proteome</keyword>
<dbReference type="RefSeq" id="WP_175502884.1">
    <property type="nucleotide sequence ID" value="NZ_CP054840.1"/>
</dbReference>
<keyword evidence="1" id="KW-0732">Signal</keyword>
<dbReference type="KEGG" id="aant:HUK68_03175"/>
<proteinExistence type="predicted"/>
<evidence type="ECO:0000313" key="3">
    <source>
        <dbReference type="Proteomes" id="UP000509579"/>
    </source>
</evidence>
<dbReference type="Proteomes" id="UP000509579">
    <property type="component" value="Chromosome"/>
</dbReference>
<evidence type="ECO:0000313" key="2">
    <source>
        <dbReference type="EMBL" id="QKV51981.1"/>
    </source>
</evidence>
<dbReference type="AlphaFoldDB" id="A0A6N1WY48"/>
<name>A0A6N1WY48_9BURK</name>
<feature type="chain" id="PRO_5026908080" description="D-Ala-D-Ala dipeptidase" evidence="1">
    <location>
        <begin position="27"/>
        <end position="196"/>
    </location>
</feature>
<evidence type="ECO:0000256" key="1">
    <source>
        <dbReference type="SAM" id="SignalP"/>
    </source>
</evidence>
<feature type="signal peptide" evidence="1">
    <location>
        <begin position="1"/>
        <end position="26"/>
    </location>
</feature>
<organism evidence="2 3">
    <name type="scientific">Comamonas antarctica</name>
    <dbReference type="NCBI Taxonomy" id="2743470"/>
    <lineage>
        <taxon>Bacteria</taxon>
        <taxon>Pseudomonadati</taxon>
        <taxon>Pseudomonadota</taxon>
        <taxon>Betaproteobacteria</taxon>
        <taxon>Burkholderiales</taxon>
        <taxon>Comamonadaceae</taxon>
        <taxon>Comamonas</taxon>
    </lineage>
</organism>
<protein>
    <recommendedName>
        <fullName evidence="4">D-Ala-D-Ala dipeptidase</fullName>
    </recommendedName>
</protein>